<dbReference type="InterPro" id="IPR036188">
    <property type="entry name" value="FAD/NAD-bd_sf"/>
</dbReference>
<reference evidence="2 3" key="1">
    <citation type="submission" date="2019-12" db="EMBL/GenBank/DDBJ databases">
        <authorList>
            <person name="Alioto T."/>
            <person name="Alioto T."/>
            <person name="Gomez Garrido J."/>
        </authorList>
    </citation>
    <scope>NUCLEOTIDE SEQUENCE [LARGE SCALE GENOMIC DNA]</scope>
</reference>
<dbReference type="SUPFAM" id="SSF51905">
    <property type="entry name" value="FAD/NAD(P)-binding domain"/>
    <property type="match status" value="1"/>
</dbReference>
<feature type="domain" description="Amine oxidase" evidence="1">
    <location>
        <begin position="57"/>
        <end position="102"/>
    </location>
</feature>
<organism evidence="2 3">
    <name type="scientific">Olea europaea subsp. europaea</name>
    <dbReference type="NCBI Taxonomy" id="158383"/>
    <lineage>
        <taxon>Eukaryota</taxon>
        <taxon>Viridiplantae</taxon>
        <taxon>Streptophyta</taxon>
        <taxon>Embryophyta</taxon>
        <taxon>Tracheophyta</taxon>
        <taxon>Spermatophyta</taxon>
        <taxon>Magnoliopsida</taxon>
        <taxon>eudicotyledons</taxon>
        <taxon>Gunneridae</taxon>
        <taxon>Pentapetalae</taxon>
        <taxon>asterids</taxon>
        <taxon>lamiids</taxon>
        <taxon>Lamiales</taxon>
        <taxon>Oleaceae</taxon>
        <taxon>Oleeae</taxon>
        <taxon>Olea</taxon>
    </lineage>
</organism>
<dbReference type="OrthoDB" id="419752at2759"/>
<sequence>MNARDDWINRSPLISTRQRFGGKNSRQWTVKLAMASAIKEDKQGSSAKSVAVIGAGVSGLAAAYKLKLHGLNVKVFEADGRSGGKLRSISQDGLIWDEGANTM</sequence>
<dbReference type="Proteomes" id="UP000594638">
    <property type="component" value="Unassembled WGS sequence"/>
</dbReference>
<accession>A0A8S0ULD8</accession>
<feature type="non-terminal residue" evidence="2">
    <location>
        <position position="1"/>
    </location>
</feature>
<dbReference type="InterPro" id="IPR050464">
    <property type="entry name" value="Zeta_carotene_desat/Oxidored"/>
</dbReference>
<dbReference type="Gramene" id="OE9A080719T1">
    <property type="protein sequence ID" value="OE9A080719C1"/>
    <property type="gene ID" value="OE9A080719"/>
</dbReference>
<dbReference type="GO" id="GO:0009534">
    <property type="term" value="C:chloroplast thylakoid"/>
    <property type="evidence" value="ECO:0007669"/>
    <property type="project" value="TreeGrafter"/>
</dbReference>
<dbReference type="AlphaFoldDB" id="A0A8S0ULD8"/>
<name>A0A8S0ULD8_OLEEU</name>
<keyword evidence="3" id="KW-1185">Reference proteome</keyword>
<dbReference type="InterPro" id="IPR002937">
    <property type="entry name" value="Amino_oxidase"/>
</dbReference>
<gene>
    <name evidence="2" type="ORF">OLEA9_A080719</name>
</gene>
<dbReference type="Gene3D" id="3.50.50.60">
    <property type="entry name" value="FAD/NAD(P)-binding domain"/>
    <property type="match status" value="1"/>
</dbReference>
<dbReference type="Pfam" id="PF01593">
    <property type="entry name" value="Amino_oxidase"/>
    <property type="match status" value="1"/>
</dbReference>
<proteinExistence type="predicted"/>
<dbReference type="EMBL" id="CACTIH010008354">
    <property type="protein sequence ID" value="CAA3019391.1"/>
    <property type="molecule type" value="Genomic_DNA"/>
</dbReference>
<comment type="caution">
    <text evidence="2">The sequence shown here is derived from an EMBL/GenBank/DDBJ whole genome shotgun (WGS) entry which is preliminary data.</text>
</comment>
<dbReference type="PANTHER" id="PTHR42923">
    <property type="entry name" value="PROTOPORPHYRINOGEN OXIDASE"/>
    <property type="match status" value="1"/>
</dbReference>
<evidence type="ECO:0000313" key="3">
    <source>
        <dbReference type="Proteomes" id="UP000594638"/>
    </source>
</evidence>
<dbReference type="PRINTS" id="PR00419">
    <property type="entry name" value="ADXRDTASE"/>
</dbReference>
<dbReference type="PANTHER" id="PTHR42923:SF44">
    <property type="entry name" value="PROTOPORPHYRINOGEN OXIDASE 2, CHLOROPLASTIC_MITOCHONDRIAL"/>
    <property type="match status" value="1"/>
</dbReference>
<evidence type="ECO:0000313" key="2">
    <source>
        <dbReference type="EMBL" id="CAA3019391.1"/>
    </source>
</evidence>
<dbReference type="GO" id="GO:0016491">
    <property type="term" value="F:oxidoreductase activity"/>
    <property type="evidence" value="ECO:0007669"/>
    <property type="project" value="InterPro"/>
</dbReference>
<evidence type="ECO:0000259" key="1">
    <source>
        <dbReference type="Pfam" id="PF01593"/>
    </source>
</evidence>
<protein>
    <submittedName>
        <fullName evidence="2">Protoporphyrinogen oxidase, mitochondrial</fullName>
    </submittedName>
</protein>